<protein>
    <recommendedName>
        <fullName evidence="2">Peptidase M20 domain-containing protein 2</fullName>
    </recommendedName>
</protein>
<dbReference type="NCBIfam" id="TIGR01891">
    <property type="entry name" value="amidohydrolases"/>
    <property type="match status" value="1"/>
</dbReference>
<keyword evidence="6" id="KW-1185">Reference proteome</keyword>
<dbReference type="AlphaFoldDB" id="A0A5C3QCH8"/>
<dbReference type="Gene3D" id="3.40.630.10">
    <property type="entry name" value="Zn peptidases"/>
    <property type="match status" value="1"/>
</dbReference>
<dbReference type="Proteomes" id="UP000305067">
    <property type="component" value="Unassembled WGS sequence"/>
</dbReference>
<evidence type="ECO:0000256" key="2">
    <source>
        <dbReference type="PIRNR" id="PIRNR037226"/>
    </source>
</evidence>
<dbReference type="PIRSF" id="PIRSF037226">
    <property type="entry name" value="Amidohydrolase_ACY1L2_prd"/>
    <property type="match status" value="1"/>
</dbReference>
<dbReference type="InterPro" id="IPR002933">
    <property type="entry name" value="Peptidase_M20"/>
</dbReference>
<comment type="similarity">
    <text evidence="1 2">Belongs to the peptidase M20A family.</text>
</comment>
<feature type="domain" description="Peptidase M20 dimerisation" evidence="4">
    <location>
        <begin position="216"/>
        <end position="304"/>
    </location>
</feature>
<name>A0A5C3QCH8_9AGAR</name>
<dbReference type="InterPro" id="IPR017144">
    <property type="entry name" value="Xaa-Arg_dipeptidase"/>
</dbReference>
<dbReference type="FunFam" id="3.30.70.360:FF:000004">
    <property type="entry name" value="Peptidase M20 domain-containing protein 2"/>
    <property type="match status" value="1"/>
</dbReference>
<accession>A0A5C3QCH8</accession>
<dbReference type="Pfam" id="PF07687">
    <property type="entry name" value="M20_dimer"/>
    <property type="match status" value="1"/>
</dbReference>
<evidence type="ECO:0000313" key="5">
    <source>
        <dbReference type="EMBL" id="TFK99765.1"/>
    </source>
</evidence>
<evidence type="ECO:0000256" key="3">
    <source>
        <dbReference type="SAM" id="MobiDB-lite"/>
    </source>
</evidence>
<dbReference type="Pfam" id="PF01546">
    <property type="entry name" value="Peptidase_M20"/>
    <property type="match status" value="1"/>
</dbReference>
<dbReference type="OrthoDB" id="6119954at2759"/>
<dbReference type="STRING" id="1884261.A0A5C3QCH8"/>
<dbReference type="GO" id="GO:0016805">
    <property type="term" value="F:dipeptidase activity"/>
    <property type="evidence" value="ECO:0007669"/>
    <property type="project" value="InterPro"/>
</dbReference>
<organism evidence="5 6">
    <name type="scientific">Pterulicium gracile</name>
    <dbReference type="NCBI Taxonomy" id="1884261"/>
    <lineage>
        <taxon>Eukaryota</taxon>
        <taxon>Fungi</taxon>
        <taxon>Dikarya</taxon>
        <taxon>Basidiomycota</taxon>
        <taxon>Agaricomycotina</taxon>
        <taxon>Agaricomycetes</taxon>
        <taxon>Agaricomycetidae</taxon>
        <taxon>Agaricales</taxon>
        <taxon>Pleurotineae</taxon>
        <taxon>Pterulaceae</taxon>
        <taxon>Pterulicium</taxon>
    </lineage>
</organism>
<dbReference type="SUPFAM" id="SSF55031">
    <property type="entry name" value="Bacterial exopeptidase dimerisation domain"/>
    <property type="match status" value="1"/>
</dbReference>
<sequence length="447" mass="48755">MTTTTESGVYTAAAPPDEAWRPTDADLPFRATSGIWRPEILEKIEETIARLDAALREVSLDLHAHPELKYEEHHAHEVLTNFIEKEGFEVERHFHLPTAWRATFSHKGPKSSSKASRTLGINSEMDALPGVGHACGHNLIAISGVAVAIAVKEALVEFGLDGKISLLGTPAEEGGYGKVKLLEKGAYKDMDACLMCHPAPGPQWSASLSSCLALNRAKVNFKGHSAHAGLSPWEGVNALDAAVLAYNNVSVLRQQVKPTHRIHGIFHGDEWAANIIPDNSEMEWLIRAPTRAEADALSERVKPCFRAAGMATGCEVALNEPASVYDLRQNKALGDELTNLYQCRYGSVNYGWGINSASTDFGNVTYELPSLHPGFAIPTVPNGGNHTHDFTKSTKTEAAHKATLNISKALAAIGVRVVEDDEFYAQVKETFEEDKKKREEEFKQAGL</sequence>
<dbReference type="InterPro" id="IPR052030">
    <property type="entry name" value="Peptidase_M20/M20A_hydrolases"/>
</dbReference>
<dbReference type="InterPro" id="IPR011650">
    <property type="entry name" value="Peptidase_M20_dimer"/>
</dbReference>
<evidence type="ECO:0000259" key="4">
    <source>
        <dbReference type="Pfam" id="PF07687"/>
    </source>
</evidence>
<feature type="region of interest" description="Disordered" evidence="3">
    <location>
        <begin position="1"/>
        <end position="24"/>
    </location>
</feature>
<dbReference type="CDD" id="cd05672">
    <property type="entry name" value="M20_ACY1L2-like"/>
    <property type="match status" value="1"/>
</dbReference>
<dbReference type="InterPro" id="IPR017439">
    <property type="entry name" value="Amidohydrolase"/>
</dbReference>
<dbReference type="InterPro" id="IPR036264">
    <property type="entry name" value="Bact_exopeptidase_dim_dom"/>
</dbReference>
<evidence type="ECO:0000313" key="6">
    <source>
        <dbReference type="Proteomes" id="UP000305067"/>
    </source>
</evidence>
<dbReference type="PANTHER" id="PTHR30575">
    <property type="entry name" value="PEPTIDASE M20"/>
    <property type="match status" value="1"/>
</dbReference>
<dbReference type="PANTHER" id="PTHR30575:SF0">
    <property type="entry name" value="XAA-ARG DIPEPTIDASE"/>
    <property type="match status" value="1"/>
</dbReference>
<evidence type="ECO:0000256" key="1">
    <source>
        <dbReference type="ARBA" id="ARBA00006247"/>
    </source>
</evidence>
<dbReference type="SUPFAM" id="SSF53187">
    <property type="entry name" value="Zn-dependent exopeptidases"/>
    <property type="match status" value="1"/>
</dbReference>
<reference evidence="5 6" key="1">
    <citation type="journal article" date="2019" name="Nat. Ecol. Evol.">
        <title>Megaphylogeny resolves global patterns of mushroom evolution.</title>
        <authorList>
            <person name="Varga T."/>
            <person name="Krizsan K."/>
            <person name="Foldi C."/>
            <person name="Dima B."/>
            <person name="Sanchez-Garcia M."/>
            <person name="Sanchez-Ramirez S."/>
            <person name="Szollosi G.J."/>
            <person name="Szarkandi J.G."/>
            <person name="Papp V."/>
            <person name="Albert L."/>
            <person name="Andreopoulos W."/>
            <person name="Angelini C."/>
            <person name="Antonin V."/>
            <person name="Barry K.W."/>
            <person name="Bougher N.L."/>
            <person name="Buchanan P."/>
            <person name="Buyck B."/>
            <person name="Bense V."/>
            <person name="Catcheside P."/>
            <person name="Chovatia M."/>
            <person name="Cooper J."/>
            <person name="Damon W."/>
            <person name="Desjardin D."/>
            <person name="Finy P."/>
            <person name="Geml J."/>
            <person name="Haridas S."/>
            <person name="Hughes K."/>
            <person name="Justo A."/>
            <person name="Karasinski D."/>
            <person name="Kautmanova I."/>
            <person name="Kiss B."/>
            <person name="Kocsube S."/>
            <person name="Kotiranta H."/>
            <person name="LaButti K.M."/>
            <person name="Lechner B.E."/>
            <person name="Liimatainen K."/>
            <person name="Lipzen A."/>
            <person name="Lukacs Z."/>
            <person name="Mihaltcheva S."/>
            <person name="Morgado L.N."/>
            <person name="Niskanen T."/>
            <person name="Noordeloos M.E."/>
            <person name="Ohm R.A."/>
            <person name="Ortiz-Santana B."/>
            <person name="Ovrebo C."/>
            <person name="Racz N."/>
            <person name="Riley R."/>
            <person name="Savchenko A."/>
            <person name="Shiryaev A."/>
            <person name="Soop K."/>
            <person name="Spirin V."/>
            <person name="Szebenyi C."/>
            <person name="Tomsovsky M."/>
            <person name="Tulloss R.E."/>
            <person name="Uehling J."/>
            <person name="Grigoriev I.V."/>
            <person name="Vagvolgyi C."/>
            <person name="Papp T."/>
            <person name="Martin F.M."/>
            <person name="Miettinen O."/>
            <person name="Hibbett D.S."/>
            <person name="Nagy L.G."/>
        </authorList>
    </citation>
    <scope>NUCLEOTIDE SEQUENCE [LARGE SCALE GENOMIC DNA]</scope>
    <source>
        <strain evidence="5 6">CBS 309.79</strain>
    </source>
</reference>
<proteinExistence type="inferred from homology"/>
<gene>
    <name evidence="5" type="ORF">BDV98DRAFT_570808</name>
</gene>
<dbReference type="Gene3D" id="3.30.70.360">
    <property type="match status" value="1"/>
</dbReference>
<dbReference type="EMBL" id="ML178832">
    <property type="protein sequence ID" value="TFK99765.1"/>
    <property type="molecule type" value="Genomic_DNA"/>
</dbReference>